<dbReference type="PROSITE" id="PS01035">
    <property type="entry name" value="PTS_EIIB_TYPE_1_CYS"/>
    <property type="match status" value="1"/>
</dbReference>
<gene>
    <name evidence="15" type="ORF">HYG85_08690</name>
</gene>
<evidence type="ECO:0000256" key="6">
    <source>
        <dbReference type="ARBA" id="ARBA00022683"/>
    </source>
</evidence>
<dbReference type="GO" id="GO:0090563">
    <property type="term" value="F:protein-phosphocysteine-sugar phosphotransferase activity"/>
    <property type="evidence" value="ECO:0007669"/>
    <property type="project" value="TreeGrafter"/>
</dbReference>
<keyword evidence="5" id="KW-0808">Transferase</keyword>
<dbReference type="InterPro" id="IPR050429">
    <property type="entry name" value="PTS_Glucose_EIICBA"/>
</dbReference>
<dbReference type="GO" id="GO:0016301">
    <property type="term" value="F:kinase activity"/>
    <property type="evidence" value="ECO:0007669"/>
    <property type="project" value="UniProtKB-KW"/>
</dbReference>
<feature type="transmembrane region" description="Helical" evidence="12">
    <location>
        <begin position="124"/>
        <end position="147"/>
    </location>
</feature>
<evidence type="ECO:0000259" key="14">
    <source>
        <dbReference type="PROSITE" id="PS51103"/>
    </source>
</evidence>
<comment type="subcellular location">
    <subcellularLocation>
        <location evidence="1">Cell membrane</location>
        <topology evidence="1">Multi-pass membrane protein</topology>
    </subcellularLocation>
</comment>
<keyword evidence="2" id="KW-0813">Transport</keyword>
<dbReference type="KEGG" id="vgu:HYG85_08690"/>
<keyword evidence="7 12" id="KW-0812">Transmembrane</keyword>
<feature type="active site" description="Phosphocysteine intermediate; for EIIB activity" evidence="11">
    <location>
        <position position="398"/>
    </location>
</feature>
<dbReference type="Pfam" id="PF00367">
    <property type="entry name" value="PTS_EIIB"/>
    <property type="match status" value="1"/>
</dbReference>
<feature type="transmembrane region" description="Helical" evidence="12">
    <location>
        <begin position="224"/>
        <end position="243"/>
    </location>
</feature>
<reference evidence="15 16" key="1">
    <citation type="submission" date="2020-07" db="EMBL/GenBank/DDBJ databases">
        <title>Vallitalea guaymasensis genome.</title>
        <authorList>
            <person name="Postec A."/>
        </authorList>
    </citation>
    <scope>NUCLEOTIDE SEQUENCE [LARGE SCALE GENOMIC DNA]</scope>
    <source>
        <strain evidence="15 16">Ra1766G1</strain>
    </source>
</reference>
<evidence type="ECO:0000313" key="15">
    <source>
        <dbReference type="EMBL" id="QUH28995.1"/>
    </source>
</evidence>
<dbReference type="InterPro" id="IPR003352">
    <property type="entry name" value="PTS_EIIC"/>
</dbReference>
<dbReference type="GO" id="GO:0009401">
    <property type="term" value="P:phosphoenolpyruvate-dependent sugar phosphotransferase system"/>
    <property type="evidence" value="ECO:0007669"/>
    <property type="project" value="UniProtKB-KW"/>
</dbReference>
<feature type="transmembrane region" description="Helical" evidence="12">
    <location>
        <begin position="12"/>
        <end position="32"/>
    </location>
</feature>
<feature type="domain" description="PTS EIIC type-1" evidence="14">
    <location>
        <begin position="1"/>
        <end position="360"/>
    </location>
</feature>
<evidence type="ECO:0000256" key="9">
    <source>
        <dbReference type="ARBA" id="ARBA00022989"/>
    </source>
</evidence>
<evidence type="ECO:0000256" key="4">
    <source>
        <dbReference type="ARBA" id="ARBA00022597"/>
    </source>
</evidence>
<evidence type="ECO:0000259" key="13">
    <source>
        <dbReference type="PROSITE" id="PS51098"/>
    </source>
</evidence>
<sequence length="452" mass="48065">MQVFSKLQKLGTALMLPIAVLPAAGILLRIGQPDVLNIPFISNAGDAVFSNLALLFAIGVAIGLSKDKSSIAAFSGSIAYFMVIAGINAIVPGTDIGVLGGIVTGGVTAFIYNKLKDNKFGKSVVPFVTSIASIPLSLLFCVVWPFIAKGLDMFGNFVIQSGAVGAGVYGFLNRLLIPTGLHHILNNIFWMNFGEFTNAAGEIVRGDYARYLAGDPSAGIYMAGFYPIMMFALPAAGLAMYTCAKKANKALVGSMIFSLAFTSFLTGVTEPLEFSFIFLAPVLYVIHAVLAGLSLIVCNILGILHGFIFSAGFIDYALYFKLATKPLLLLPIGLCFGVVYYFVFVFAIKKLNLPTPGRLDEQGGNIDALISDLGMAGIAAEFVMALGGKQNIKAVDACITRLRLTLNDSSIVDDDELKKLGASGVLRPNNKNMQVIVGPKAELVVDEMKKIV</sequence>
<dbReference type="AlphaFoldDB" id="A0A8J8MA97"/>
<keyword evidence="16" id="KW-1185">Reference proteome</keyword>
<feature type="transmembrane region" description="Helical" evidence="12">
    <location>
        <begin position="328"/>
        <end position="348"/>
    </location>
</feature>
<dbReference type="PANTHER" id="PTHR30009:SF4">
    <property type="entry name" value="PTS SYSTEM N-ACETYLGLUCOSAMINE-SPECIFIC EIICBA COMPONENT"/>
    <property type="match status" value="1"/>
</dbReference>
<proteinExistence type="predicted"/>
<dbReference type="Pfam" id="PF02378">
    <property type="entry name" value="PTS_EIIC"/>
    <property type="match status" value="1"/>
</dbReference>
<dbReference type="CDD" id="cd00212">
    <property type="entry name" value="PTS_IIB_glc"/>
    <property type="match status" value="1"/>
</dbReference>
<evidence type="ECO:0000256" key="2">
    <source>
        <dbReference type="ARBA" id="ARBA00022448"/>
    </source>
</evidence>
<dbReference type="InterPro" id="IPR013013">
    <property type="entry name" value="PTS_EIIC_1"/>
</dbReference>
<keyword evidence="8" id="KW-0418">Kinase</keyword>
<evidence type="ECO:0000256" key="3">
    <source>
        <dbReference type="ARBA" id="ARBA00022475"/>
    </source>
</evidence>
<accession>A0A8J8MA97</accession>
<name>A0A8J8MA97_9FIRM</name>
<evidence type="ECO:0000256" key="8">
    <source>
        <dbReference type="ARBA" id="ARBA00022777"/>
    </source>
</evidence>
<keyword evidence="9 12" id="KW-1133">Transmembrane helix</keyword>
<evidence type="ECO:0000313" key="16">
    <source>
        <dbReference type="Proteomes" id="UP000677305"/>
    </source>
</evidence>
<dbReference type="GO" id="GO:0015764">
    <property type="term" value="P:N-acetylglucosamine transport"/>
    <property type="evidence" value="ECO:0007669"/>
    <property type="project" value="TreeGrafter"/>
</dbReference>
<dbReference type="PROSITE" id="PS51098">
    <property type="entry name" value="PTS_EIIB_TYPE_1"/>
    <property type="match status" value="1"/>
</dbReference>
<dbReference type="EMBL" id="CP058561">
    <property type="protein sequence ID" value="QUH28995.1"/>
    <property type="molecule type" value="Genomic_DNA"/>
</dbReference>
<feature type="transmembrane region" description="Helical" evidence="12">
    <location>
        <begin position="96"/>
        <end position="112"/>
    </location>
</feature>
<evidence type="ECO:0000256" key="1">
    <source>
        <dbReference type="ARBA" id="ARBA00004651"/>
    </source>
</evidence>
<evidence type="ECO:0000256" key="10">
    <source>
        <dbReference type="ARBA" id="ARBA00023136"/>
    </source>
</evidence>
<evidence type="ECO:0000256" key="7">
    <source>
        <dbReference type="ARBA" id="ARBA00022692"/>
    </source>
</evidence>
<evidence type="ECO:0000256" key="12">
    <source>
        <dbReference type="SAM" id="Phobius"/>
    </source>
</evidence>
<dbReference type="Proteomes" id="UP000677305">
    <property type="component" value="Chromosome"/>
</dbReference>
<feature type="transmembrane region" description="Helical" evidence="12">
    <location>
        <begin position="71"/>
        <end position="90"/>
    </location>
</feature>
<organism evidence="15 16">
    <name type="scientific">Vallitalea guaymasensis</name>
    <dbReference type="NCBI Taxonomy" id="1185412"/>
    <lineage>
        <taxon>Bacteria</taxon>
        <taxon>Bacillati</taxon>
        <taxon>Bacillota</taxon>
        <taxon>Clostridia</taxon>
        <taxon>Lachnospirales</taxon>
        <taxon>Vallitaleaceae</taxon>
        <taxon>Vallitalea</taxon>
    </lineage>
</organism>
<dbReference type="PROSITE" id="PS51103">
    <property type="entry name" value="PTS_EIIC_TYPE_1"/>
    <property type="match status" value="1"/>
</dbReference>
<dbReference type="NCBIfam" id="TIGR00826">
    <property type="entry name" value="EIIB_glc"/>
    <property type="match status" value="1"/>
</dbReference>
<keyword evidence="4" id="KW-0762">Sugar transport</keyword>
<feature type="transmembrane region" description="Helical" evidence="12">
    <location>
        <begin position="44"/>
        <end position="64"/>
    </location>
</feature>
<keyword evidence="6" id="KW-0598">Phosphotransferase system</keyword>
<dbReference type="PANTHER" id="PTHR30009">
    <property type="entry name" value="CYTOCHROME C-TYPE SYNTHESIS PROTEIN AND PTS TRANSMEMBRANE COMPONENT"/>
    <property type="match status" value="1"/>
</dbReference>
<evidence type="ECO:0000256" key="5">
    <source>
        <dbReference type="ARBA" id="ARBA00022679"/>
    </source>
</evidence>
<feature type="transmembrane region" description="Helical" evidence="12">
    <location>
        <begin position="250"/>
        <end position="268"/>
    </location>
</feature>
<dbReference type="SUPFAM" id="SSF55604">
    <property type="entry name" value="Glucose permease domain IIB"/>
    <property type="match status" value="1"/>
</dbReference>
<dbReference type="FunFam" id="3.30.1360.60:FF:000001">
    <property type="entry name" value="PTS system glucose-specific IIBC component PtsG"/>
    <property type="match status" value="1"/>
</dbReference>
<dbReference type="RefSeq" id="WP_212693142.1">
    <property type="nucleotide sequence ID" value="NZ_CP058561.1"/>
</dbReference>
<dbReference type="InterPro" id="IPR001996">
    <property type="entry name" value="PTS_IIB_1"/>
</dbReference>
<dbReference type="GO" id="GO:0008982">
    <property type="term" value="F:protein-N(PI)-phosphohistidine-sugar phosphotransferase activity"/>
    <property type="evidence" value="ECO:0007669"/>
    <property type="project" value="InterPro"/>
</dbReference>
<dbReference type="InterPro" id="IPR036878">
    <property type="entry name" value="Glu_permease_IIB"/>
</dbReference>
<dbReference type="Gene3D" id="3.30.1360.60">
    <property type="entry name" value="Glucose permease domain IIB"/>
    <property type="match status" value="1"/>
</dbReference>
<feature type="transmembrane region" description="Helical" evidence="12">
    <location>
        <begin position="274"/>
        <end position="296"/>
    </location>
</feature>
<dbReference type="GO" id="GO:0005886">
    <property type="term" value="C:plasma membrane"/>
    <property type="evidence" value="ECO:0007669"/>
    <property type="project" value="UniProtKB-SubCell"/>
</dbReference>
<keyword evidence="3" id="KW-1003">Cell membrane</keyword>
<dbReference type="InterPro" id="IPR018113">
    <property type="entry name" value="PTrfase_EIIB_Cys"/>
</dbReference>
<evidence type="ECO:0000256" key="11">
    <source>
        <dbReference type="PROSITE-ProRule" id="PRU00421"/>
    </source>
</evidence>
<keyword evidence="10 12" id="KW-0472">Membrane</keyword>
<protein>
    <submittedName>
        <fullName evidence="15">PTS transporter subunit EIIC</fullName>
    </submittedName>
</protein>
<feature type="domain" description="PTS EIIB type-1" evidence="13">
    <location>
        <begin position="376"/>
        <end position="452"/>
    </location>
</feature>